<evidence type="ECO:0000256" key="7">
    <source>
        <dbReference type="RuleBase" id="RU363032"/>
    </source>
</evidence>
<feature type="transmembrane region" description="Helical" evidence="7">
    <location>
        <begin position="108"/>
        <end position="128"/>
    </location>
</feature>
<reference evidence="9 10" key="1">
    <citation type="submission" date="2021-10" db="EMBL/GenBank/DDBJ databases">
        <authorList>
            <person name="Criscuolo A."/>
        </authorList>
    </citation>
    <scope>NUCLEOTIDE SEQUENCE [LARGE SCALE GENOMIC DNA]</scope>
    <source>
        <strain evidence="10">CIP 111883</strain>
    </source>
</reference>
<comment type="caution">
    <text evidence="9">The sequence shown here is derived from an EMBL/GenBank/DDBJ whole genome shotgun (WGS) entry which is preliminary data.</text>
</comment>
<keyword evidence="5 7" id="KW-1133">Transmembrane helix</keyword>
<feature type="domain" description="ABC transmembrane type-1" evidence="8">
    <location>
        <begin position="70"/>
        <end position="289"/>
    </location>
</feature>
<dbReference type="PANTHER" id="PTHR43005">
    <property type="entry name" value="BLR7065 PROTEIN"/>
    <property type="match status" value="1"/>
</dbReference>
<keyword evidence="4 7" id="KW-0812">Transmembrane</keyword>
<proteinExistence type="inferred from homology"/>
<feature type="transmembrane region" description="Helical" evidence="7">
    <location>
        <begin position="12"/>
        <end position="41"/>
    </location>
</feature>
<accession>A0ABN8A6R6</accession>
<evidence type="ECO:0000313" key="9">
    <source>
        <dbReference type="EMBL" id="CAG9620784.1"/>
    </source>
</evidence>
<dbReference type="InterPro" id="IPR035906">
    <property type="entry name" value="MetI-like_sf"/>
</dbReference>
<evidence type="ECO:0000256" key="4">
    <source>
        <dbReference type="ARBA" id="ARBA00022692"/>
    </source>
</evidence>
<dbReference type="PANTHER" id="PTHR43005:SF1">
    <property type="entry name" value="SPERMIDINE_PUTRESCINE TRANSPORT SYSTEM PERMEASE PROTEIN"/>
    <property type="match status" value="1"/>
</dbReference>
<dbReference type="Proteomes" id="UP000789833">
    <property type="component" value="Unassembled WGS sequence"/>
</dbReference>
<dbReference type="Gene3D" id="1.10.3720.10">
    <property type="entry name" value="MetI-like"/>
    <property type="match status" value="1"/>
</dbReference>
<dbReference type="CDD" id="cd06261">
    <property type="entry name" value="TM_PBP2"/>
    <property type="match status" value="1"/>
</dbReference>
<dbReference type="Pfam" id="PF00528">
    <property type="entry name" value="BPD_transp_1"/>
    <property type="match status" value="1"/>
</dbReference>
<evidence type="ECO:0000256" key="6">
    <source>
        <dbReference type="ARBA" id="ARBA00023136"/>
    </source>
</evidence>
<protein>
    <submittedName>
        <fullName evidence="9">L-arabinose transport system permease protein AraP</fullName>
    </submittedName>
</protein>
<keyword evidence="2 7" id="KW-0813">Transport</keyword>
<comment type="subcellular location">
    <subcellularLocation>
        <location evidence="1 7">Cell membrane</location>
        <topology evidence="1 7">Multi-pass membrane protein</topology>
    </subcellularLocation>
</comment>
<evidence type="ECO:0000256" key="5">
    <source>
        <dbReference type="ARBA" id="ARBA00022989"/>
    </source>
</evidence>
<keyword evidence="3" id="KW-1003">Cell membrane</keyword>
<dbReference type="EMBL" id="CAKJTJ010000006">
    <property type="protein sequence ID" value="CAG9620784.1"/>
    <property type="molecule type" value="Genomic_DNA"/>
</dbReference>
<dbReference type="RefSeq" id="WP_230500698.1">
    <property type="nucleotide sequence ID" value="NZ_CAKJTJ010000006.1"/>
</dbReference>
<feature type="transmembrane region" description="Helical" evidence="7">
    <location>
        <begin position="263"/>
        <end position="286"/>
    </location>
</feature>
<dbReference type="InterPro" id="IPR000515">
    <property type="entry name" value="MetI-like"/>
</dbReference>
<comment type="similarity">
    <text evidence="7">Belongs to the binding-protein-dependent transport system permease family.</text>
</comment>
<dbReference type="SUPFAM" id="SSF161098">
    <property type="entry name" value="MetI-like"/>
    <property type="match status" value="1"/>
</dbReference>
<name>A0ABN8A6R6_9BACI</name>
<keyword evidence="10" id="KW-1185">Reference proteome</keyword>
<dbReference type="PROSITE" id="PS50928">
    <property type="entry name" value="ABC_TM1"/>
    <property type="match status" value="1"/>
</dbReference>
<feature type="transmembrane region" description="Helical" evidence="7">
    <location>
        <begin position="160"/>
        <end position="181"/>
    </location>
</feature>
<evidence type="ECO:0000256" key="2">
    <source>
        <dbReference type="ARBA" id="ARBA00022448"/>
    </source>
</evidence>
<evidence type="ECO:0000256" key="3">
    <source>
        <dbReference type="ARBA" id="ARBA00022475"/>
    </source>
</evidence>
<evidence type="ECO:0000259" key="8">
    <source>
        <dbReference type="PROSITE" id="PS50928"/>
    </source>
</evidence>
<gene>
    <name evidence="9" type="primary">araP</name>
    <name evidence="9" type="ORF">BACCIP111883_01555</name>
</gene>
<evidence type="ECO:0000313" key="10">
    <source>
        <dbReference type="Proteomes" id="UP000789833"/>
    </source>
</evidence>
<sequence>MRSSLQKHASTSIFLAPYLIFFFTFIIIPVVVAILLSFTYFNAIEMPSFIGLANYVSVLTQDEVFMQRVLPNTLMFAVIVGPGGYVLSFILAWMLAQISRLPRTILALIIYSPSMTAGIAMAVVWTIIFSGDQTGYLNSILITIGIIFEPIQWLQSPDHLMTIMIVVTLWGSMGVGFLAMLSGVLNINKEIYEAGYIDGIKNRFQEIIYITIPSMKPQMLFGAVMAVVGTFQAGAIGVALSGANPTPQYAGQLMVNHLEDYGFIRYEMGYAAAISVLLLLFVYIFSKIAWRLFGEKD</sequence>
<keyword evidence="6 7" id="KW-0472">Membrane</keyword>
<evidence type="ECO:0000256" key="1">
    <source>
        <dbReference type="ARBA" id="ARBA00004651"/>
    </source>
</evidence>
<feature type="transmembrane region" description="Helical" evidence="7">
    <location>
        <begin position="220"/>
        <end position="243"/>
    </location>
</feature>
<organism evidence="9 10">
    <name type="scientific">Sutcliffiella rhizosphaerae</name>
    <dbReference type="NCBI Taxonomy" id="2880967"/>
    <lineage>
        <taxon>Bacteria</taxon>
        <taxon>Bacillati</taxon>
        <taxon>Bacillota</taxon>
        <taxon>Bacilli</taxon>
        <taxon>Bacillales</taxon>
        <taxon>Bacillaceae</taxon>
        <taxon>Sutcliffiella</taxon>
    </lineage>
</organism>
<feature type="transmembrane region" description="Helical" evidence="7">
    <location>
        <begin position="74"/>
        <end position="96"/>
    </location>
</feature>